<comment type="caution">
    <text evidence="6">The sequence shown here is derived from an EMBL/GenBank/DDBJ whole genome shotgun (WGS) entry which is preliminary data.</text>
</comment>
<dbReference type="OrthoDB" id="8300214at2759"/>
<dbReference type="SUPFAM" id="SSF53335">
    <property type="entry name" value="S-adenosyl-L-methionine-dependent methyltransferases"/>
    <property type="match status" value="1"/>
</dbReference>
<dbReference type="Gene3D" id="3.40.50.150">
    <property type="entry name" value="Vaccinia Virus protein VP39"/>
    <property type="match status" value="1"/>
</dbReference>
<keyword evidence="7" id="KW-1185">Reference proteome</keyword>
<keyword evidence="2 4" id="KW-0808">Transferase</keyword>
<dbReference type="GO" id="GO:0032259">
    <property type="term" value="P:methylation"/>
    <property type="evidence" value="ECO:0007669"/>
    <property type="project" value="UniProtKB-UniRule"/>
</dbReference>
<protein>
    <recommendedName>
        <fullName evidence="5">Methyltransferase type 11 domain-containing protein</fullName>
    </recommendedName>
</protein>
<feature type="region of interest" description="SAM motif II" evidence="4">
    <location>
        <begin position="34"/>
        <end position="42"/>
    </location>
</feature>
<dbReference type="AlphaFoldDB" id="A0A9Q0FBJ5"/>
<dbReference type="PANTHER" id="PTHR43591">
    <property type="entry name" value="METHYLTRANSFERASE"/>
    <property type="match status" value="1"/>
</dbReference>
<keyword evidence="3 4" id="KW-0949">S-adenosyl-L-methionine</keyword>
<dbReference type="InterPro" id="IPR025774">
    <property type="entry name" value="PiNMT-like"/>
</dbReference>
<dbReference type="Proteomes" id="UP001141552">
    <property type="component" value="Unassembled WGS sequence"/>
</dbReference>
<sequence length="183" mass="20230">MEVQRASALTVGEGLADKVSFQVADAIEQPFADGQFDLVRPMESSEHVHDKRKFVSELARVASPGGTIIIVSFFHRILDPSEEFLQPSEKEHLEKIEELSFTKWCSAAELIQLLQSNSVEVKDIKTTDWTPHVAPIAAALVQSSSRPRVGPKTTMGANVTPLIVEGYEMALIKFAIITCRKPQ</sequence>
<proteinExistence type="inferred from homology"/>
<reference evidence="6" key="2">
    <citation type="journal article" date="2023" name="Plants (Basel)">
        <title>Annotation of the Turnera subulata (Passifloraceae) Draft Genome Reveals the S-Locus Evolved after the Divergence of Turneroideae from Passifloroideae in a Stepwise Manner.</title>
        <authorList>
            <person name="Henning P.M."/>
            <person name="Roalson E.H."/>
            <person name="Mir W."/>
            <person name="McCubbin A.G."/>
            <person name="Shore J.S."/>
        </authorList>
    </citation>
    <scope>NUCLEOTIDE SEQUENCE</scope>
    <source>
        <strain evidence="6">F60SS</strain>
    </source>
</reference>
<evidence type="ECO:0000259" key="5">
    <source>
        <dbReference type="Pfam" id="PF08241"/>
    </source>
</evidence>
<comment type="similarity">
    <text evidence="4">Belongs to the class I-like SAM-binding methyltransferase superfamily. gTMT family.</text>
</comment>
<organism evidence="6 7">
    <name type="scientific">Turnera subulata</name>
    <dbReference type="NCBI Taxonomy" id="218843"/>
    <lineage>
        <taxon>Eukaryota</taxon>
        <taxon>Viridiplantae</taxon>
        <taxon>Streptophyta</taxon>
        <taxon>Embryophyta</taxon>
        <taxon>Tracheophyta</taxon>
        <taxon>Spermatophyta</taxon>
        <taxon>Magnoliopsida</taxon>
        <taxon>eudicotyledons</taxon>
        <taxon>Gunneridae</taxon>
        <taxon>Pentapetalae</taxon>
        <taxon>rosids</taxon>
        <taxon>fabids</taxon>
        <taxon>Malpighiales</taxon>
        <taxon>Passifloraceae</taxon>
        <taxon>Turnera</taxon>
    </lineage>
</organism>
<evidence type="ECO:0000256" key="1">
    <source>
        <dbReference type="ARBA" id="ARBA00022603"/>
    </source>
</evidence>
<feature type="region of interest" description="SAM motif III" evidence="4">
    <location>
        <begin position="61"/>
        <end position="70"/>
    </location>
</feature>
<evidence type="ECO:0000256" key="3">
    <source>
        <dbReference type="ARBA" id="ARBA00022691"/>
    </source>
</evidence>
<dbReference type="GO" id="GO:0008757">
    <property type="term" value="F:S-adenosylmethionine-dependent methyltransferase activity"/>
    <property type="evidence" value="ECO:0007669"/>
    <property type="project" value="InterPro"/>
</dbReference>
<dbReference type="InterPro" id="IPR029063">
    <property type="entry name" value="SAM-dependent_MTases_sf"/>
</dbReference>
<dbReference type="PANTHER" id="PTHR43591:SF81">
    <property type="entry name" value="MAGNESIUM PROTOPORPHYRIN IX METHYLTRANSFERASE, CHLOROPLASTIC-RELATED"/>
    <property type="match status" value="1"/>
</dbReference>
<dbReference type="Pfam" id="PF08241">
    <property type="entry name" value="Methyltransf_11"/>
    <property type="match status" value="1"/>
</dbReference>
<dbReference type="PROSITE" id="PS51581">
    <property type="entry name" value="SAM_GTMT"/>
    <property type="match status" value="1"/>
</dbReference>
<evidence type="ECO:0000256" key="2">
    <source>
        <dbReference type="ARBA" id="ARBA00022679"/>
    </source>
</evidence>
<keyword evidence="1 4" id="KW-0489">Methyltransferase</keyword>
<evidence type="ECO:0000256" key="4">
    <source>
        <dbReference type="PROSITE-ProRule" id="PRU00914"/>
    </source>
</evidence>
<comment type="caution">
    <text evidence="4">Lacks conserved residue(s) required for the propagation of feature annotation.</text>
</comment>
<dbReference type="EMBL" id="JAKUCV010006360">
    <property type="protein sequence ID" value="KAJ4827694.1"/>
    <property type="molecule type" value="Genomic_DNA"/>
</dbReference>
<evidence type="ECO:0000313" key="7">
    <source>
        <dbReference type="Proteomes" id="UP001141552"/>
    </source>
</evidence>
<dbReference type="InterPro" id="IPR013216">
    <property type="entry name" value="Methyltransf_11"/>
</dbReference>
<accession>A0A9Q0FBJ5</accession>
<reference evidence="6" key="1">
    <citation type="submission" date="2022-02" db="EMBL/GenBank/DDBJ databases">
        <authorList>
            <person name="Henning P.M."/>
            <person name="McCubbin A.G."/>
            <person name="Shore J.S."/>
        </authorList>
    </citation>
    <scope>NUCLEOTIDE SEQUENCE</scope>
    <source>
        <strain evidence="6">F60SS</strain>
        <tissue evidence="6">Leaves</tissue>
    </source>
</reference>
<gene>
    <name evidence="6" type="ORF">Tsubulata_035289</name>
</gene>
<feature type="domain" description="Methyltransferase type 11" evidence="5">
    <location>
        <begin position="4"/>
        <end position="70"/>
    </location>
</feature>
<evidence type="ECO:0000313" key="6">
    <source>
        <dbReference type="EMBL" id="KAJ4827694.1"/>
    </source>
</evidence>
<name>A0A9Q0FBJ5_9ROSI</name>